<gene>
    <name evidence="1" type="ORF">EB1_34900</name>
</gene>
<proteinExistence type="predicted"/>
<dbReference type="GeneID" id="84648667"/>
<evidence type="ECO:0000313" key="2">
    <source>
        <dbReference type="Proteomes" id="UP000321245"/>
    </source>
</evidence>
<dbReference type="AlphaFoldDB" id="A0A511NLN2"/>
<dbReference type="EMBL" id="BJXC01000042">
    <property type="protein sequence ID" value="GEM53700.1"/>
    <property type="molecule type" value="Genomic_DNA"/>
</dbReference>
<dbReference type="STRING" id="1218108.GCA_000382425_00383"/>
<protein>
    <submittedName>
        <fullName evidence="1">Uncharacterized protein</fullName>
    </submittedName>
</protein>
<dbReference type="Proteomes" id="UP000321245">
    <property type="component" value="Unassembled WGS sequence"/>
</dbReference>
<accession>A0A511NLN2</accession>
<organism evidence="1 2">
    <name type="scientific">Empedobacter brevis NBRC 14943 = ATCC 43319</name>
    <dbReference type="NCBI Taxonomy" id="1218108"/>
    <lineage>
        <taxon>Bacteria</taxon>
        <taxon>Pseudomonadati</taxon>
        <taxon>Bacteroidota</taxon>
        <taxon>Flavobacteriia</taxon>
        <taxon>Flavobacteriales</taxon>
        <taxon>Weeksellaceae</taxon>
        <taxon>Empedobacter</taxon>
    </lineage>
</organism>
<dbReference type="RefSeq" id="WP_019973889.1">
    <property type="nucleotide sequence ID" value="NZ_BJXC01000042.1"/>
</dbReference>
<reference evidence="1 2" key="1">
    <citation type="submission" date="2019-07" db="EMBL/GenBank/DDBJ databases">
        <title>Whole genome shotgun sequence of Empedobacter brevis NBRC 14943.</title>
        <authorList>
            <person name="Hosoyama A."/>
            <person name="Uohara A."/>
            <person name="Ohji S."/>
            <person name="Ichikawa N."/>
        </authorList>
    </citation>
    <scope>NUCLEOTIDE SEQUENCE [LARGE SCALE GENOMIC DNA]</scope>
    <source>
        <strain evidence="1 2">NBRC 14943</strain>
    </source>
</reference>
<name>A0A511NLN2_9FLAO</name>
<sequence>MKKIVYICFSILLLIILFLLQQYYFPNARSFEQMETYKVVNEKNEIIPCKLYKEKDEMLYIIIFDDYYKRRLHINLEKNLIGFPEYGYKNYRVTDGGKTLYLFKENLFYNDGVLFHPFSPIELNQIVLSQTKNRLELSTKYLHALKEYGDKIIVIYQN</sequence>
<comment type="caution">
    <text evidence="1">The sequence shown here is derived from an EMBL/GenBank/DDBJ whole genome shotgun (WGS) entry which is preliminary data.</text>
</comment>
<evidence type="ECO:0000313" key="1">
    <source>
        <dbReference type="EMBL" id="GEM53700.1"/>
    </source>
</evidence>
<keyword evidence="2" id="KW-1185">Reference proteome</keyword>